<feature type="region of interest" description="Disordered" evidence="1">
    <location>
        <begin position="782"/>
        <end position="804"/>
    </location>
</feature>
<comment type="caution">
    <text evidence="4">The sequence shown here is derived from an EMBL/GenBank/DDBJ whole genome shotgun (WGS) entry which is preliminary data.</text>
</comment>
<feature type="chain" id="PRO_5047409225" evidence="2">
    <location>
        <begin position="20"/>
        <end position="804"/>
    </location>
</feature>
<evidence type="ECO:0000313" key="4">
    <source>
        <dbReference type="EMBL" id="MBW4362387.1"/>
    </source>
</evidence>
<sequence>MQKLSFFIFVFLSSQALFCQSYYTIEGFILDKDKGLPSANVLLLKPSDSTLVKGVMTDANGSYKFTQIPKGHYLLLASMASFDSQYSQPFDLNSDYTAKTITLSSEVELKEVVVHTTKQLYTQKVDRMVINVENSIISAGGTALDILERSPGISVNKQNNSISVVGKNGVVVMIDGRKNYVPESGLVQFLEGISADNIKSMEIITTPPSDFDAEGNAGFINIILKKNTDAGLNGNYSVSAGYGKRPSSTDNISFNFRKDKINIFGSYSYLFDKHTELFYNSRAYVKNNDTLGTTVTSNRFPTRNNHNARIGLDYQLSKKTVTGILFNGYNTKWTMDANNDSFDTTNGLPTAFTETSNEELNQWKHFGANYNLKHNFTDDKYISFNIDYLYYKDNNPNTYYNSYFDQNKILLYTEKVRSGKITPIKTWVISLDYSDKLNKKIKFDAGIKGSFSNFVNNVNVDNLQGENWIPDPTLTDKSNLDEKIAAVYSALEYTINDKTSLKFGLRYEYTDSQLDTDTQGKVVDKQYGIFFPSIFLSRKLNDNLNMNLSYSKRITRPTFNDLAPFVIFINPTTFFSGNSALQPAISNSFKYDIGYKSILLSFQYTDEQSSIAGFQEHIDEDTGRLIFTATNLDYTKSSSITLGLPITINDWWKMQNNVIYINQKIKGLYNGDTVTLALGNFQANTTQSFKITKTISNETTIYYYGPSLFGTAKFDAVAGADIGFQKKFGEKWGSLKFSINDLFDSNKYTGGTDLPDQNIKTYNKFDFSNRTYILTYSNSFGNSKLKSSRERQTGSEDERNRVNK</sequence>
<feature type="domain" description="Outer membrane protein beta-barrel" evidence="3">
    <location>
        <begin position="374"/>
        <end position="776"/>
    </location>
</feature>
<feature type="signal peptide" evidence="2">
    <location>
        <begin position="1"/>
        <end position="19"/>
    </location>
</feature>
<evidence type="ECO:0000259" key="3">
    <source>
        <dbReference type="Pfam" id="PF14905"/>
    </source>
</evidence>
<keyword evidence="4" id="KW-0675">Receptor</keyword>
<dbReference type="Pfam" id="PF14905">
    <property type="entry name" value="OMP_b-brl_3"/>
    <property type="match status" value="1"/>
</dbReference>
<accession>A0ABS6Y0H8</accession>
<dbReference type="EMBL" id="JAHWYN010000022">
    <property type="protein sequence ID" value="MBW4362387.1"/>
    <property type="molecule type" value="Genomic_DNA"/>
</dbReference>
<keyword evidence="5" id="KW-1185">Reference proteome</keyword>
<gene>
    <name evidence="4" type="ORF">KZH69_18010</name>
</gene>
<dbReference type="PANTHER" id="PTHR40980:SF4">
    <property type="entry name" value="TONB-DEPENDENT RECEPTOR-LIKE BETA-BARREL DOMAIN-CONTAINING PROTEIN"/>
    <property type="match status" value="1"/>
</dbReference>
<keyword evidence="2" id="KW-0732">Signal</keyword>
<organism evidence="4 5">
    <name type="scientific">Flavobacterium taihuense</name>
    <dbReference type="NCBI Taxonomy" id="2857508"/>
    <lineage>
        <taxon>Bacteria</taxon>
        <taxon>Pseudomonadati</taxon>
        <taxon>Bacteroidota</taxon>
        <taxon>Flavobacteriia</taxon>
        <taxon>Flavobacteriales</taxon>
        <taxon>Flavobacteriaceae</taxon>
        <taxon>Flavobacterium</taxon>
    </lineage>
</organism>
<protein>
    <submittedName>
        <fullName evidence="4">TonB-dependent receptor</fullName>
    </submittedName>
</protein>
<feature type="compositionally biased region" description="Basic and acidic residues" evidence="1">
    <location>
        <begin position="787"/>
        <end position="804"/>
    </location>
</feature>
<evidence type="ECO:0000313" key="5">
    <source>
        <dbReference type="Proteomes" id="UP000812031"/>
    </source>
</evidence>
<evidence type="ECO:0000256" key="1">
    <source>
        <dbReference type="SAM" id="MobiDB-lite"/>
    </source>
</evidence>
<dbReference type="Proteomes" id="UP000812031">
    <property type="component" value="Unassembled WGS sequence"/>
</dbReference>
<dbReference type="RefSeq" id="WP_219318871.1">
    <property type="nucleotide sequence ID" value="NZ_JAHWYN010000022.1"/>
</dbReference>
<dbReference type="Pfam" id="PF13620">
    <property type="entry name" value="CarboxypepD_reg"/>
    <property type="match status" value="1"/>
</dbReference>
<proteinExistence type="predicted"/>
<dbReference type="InterPro" id="IPR041700">
    <property type="entry name" value="OMP_b-brl_3"/>
</dbReference>
<dbReference type="PANTHER" id="PTHR40980">
    <property type="entry name" value="PLUG DOMAIN-CONTAINING PROTEIN"/>
    <property type="match status" value="1"/>
</dbReference>
<name>A0ABS6Y0H8_9FLAO</name>
<evidence type="ECO:0000256" key="2">
    <source>
        <dbReference type="SAM" id="SignalP"/>
    </source>
</evidence>
<reference evidence="4 5" key="1">
    <citation type="submission" date="2021-07" db="EMBL/GenBank/DDBJ databases">
        <title>Flavobacterium sp. nov. isolated from sediment on the Taihu Lake.</title>
        <authorList>
            <person name="Qu J.-H."/>
        </authorList>
    </citation>
    <scope>NUCLEOTIDE SEQUENCE [LARGE SCALE GENOMIC DNA]</scope>
    <source>
        <strain evidence="4 5">NAS39</strain>
    </source>
</reference>